<name>A0A812AS74_ACAPH</name>
<accession>A0A812AS74</accession>
<dbReference type="Proteomes" id="UP000597762">
    <property type="component" value="Unassembled WGS sequence"/>
</dbReference>
<evidence type="ECO:0000313" key="3">
    <source>
        <dbReference type="Proteomes" id="UP000597762"/>
    </source>
</evidence>
<proteinExistence type="predicted"/>
<dbReference type="EMBL" id="CAHIKZ030000190">
    <property type="protein sequence ID" value="CAE1158997.1"/>
    <property type="molecule type" value="Genomic_DNA"/>
</dbReference>
<feature type="compositionally biased region" description="Polar residues" evidence="1">
    <location>
        <begin position="294"/>
        <end position="304"/>
    </location>
</feature>
<feature type="region of interest" description="Disordered" evidence="1">
    <location>
        <begin position="273"/>
        <end position="320"/>
    </location>
</feature>
<dbReference type="OrthoDB" id="406368at2759"/>
<sequence>MVATCQYEWTAIVTVGRNVACRRTLCCQLDLKQIDGDQPRNLESHTPINRCHAKIIQPDNGSYADPDTDAKPLWVPSWSTERSRLYAVRPGMIHKGIPDRSVLNRITARFKSLKNNSNWCENPIIFRKVLPSNVAQESRPPLQGDMDIPSACTYSPMVKPPQMANSPAWSFGAKCHTDRAGGERKSWGKNWFHNSSVWTTKLNNQEQQWPGPAQYQHSEYQNSDINSCTFGKSELNSSFKAEAELIPAPNKYDRSKSDVQIYSTPASFSLSGSQRMTTLWPENSRPEKTPGPGSYSQIKTTYPLRSSFRRREKPITGPIY</sequence>
<reference evidence="2" key="1">
    <citation type="submission" date="2021-01" db="EMBL/GenBank/DDBJ databases">
        <authorList>
            <person name="Li R."/>
            <person name="Bekaert M."/>
        </authorList>
    </citation>
    <scope>NUCLEOTIDE SEQUENCE</scope>
    <source>
        <strain evidence="2">Farmed</strain>
    </source>
</reference>
<protein>
    <submittedName>
        <fullName evidence="2">Uncharacterized protein</fullName>
    </submittedName>
</protein>
<organism evidence="2 3">
    <name type="scientific">Acanthosepion pharaonis</name>
    <name type="common">Pharaoh cuttlefish</name>
    <name type="synonym">Sepia pharaonis</name>
    <dbReference type="NCBI Taxonomy" id="158019"/>
    <lineage>
        <taxon>Eukaryota</taxon>
        <taxon>Metazoa</taxon>
        <taxon>Spiralia</taxon>
        <taxon>Lophotrochozoa</taxon>
        <taxon>Mollusca</taxon>
        <taxon>Cephalopoda</taxon>
        <taxon>Coleoidea</taxon>
        <taxon>Decapodiformes</taxon>
        <taxon>Sepiida</taxon>
        <taxon>Sepiina</taxon>
        <taxon>Sepiidae</taxon>
        <taxon>Acanthosepion</taxon>
    </lineage>
</organism>
<evidence type="ECO:0000256" key="1">
    <source>
        <dbReference type="SAM" id="MobiDB-lite"/>
    </source>
</evidence>
<gene>
    <name evidence="2" type="ORF">SPHA_5798</name>
</gene>
<comment type="caution">
    <text evidence="2">The sequence shown here is derived from an EMBL/GenBank/DDBJ whole genome shotgun (WGS) entry which is preliminary data.</text>
</comment>
<dbReference type="AlphaFoldDB" id="A0A812AS74"/>
<evidence type="ECO:0000313" key="2">
    <source>
        <dbReference type="EMBL" id="CAE1158997.1"/>
    </source>
</evidence>
<keyword evidence="3" id="KW-1185">Reference proteome</keyword>